<name>A0A318JCC9_9BURK</name>
<evidence type="ECO:0000313" key="3">
    <source>
        <dbReference type="Proteomes" id="UP000247792"/>
    </source>
</evidence>
<dbReference type="InterPro" id="IPR018511">
    <property type="entry name" value="Hemolysin-typ_Ca-bd_CS"/>
</dbReference>
<dbReference type="AlphaFoldDB" id="A0A318JCC9"/>
<organism evidence="2 3">
    <name type="scientific">Undibacterium pigrum</name>
    <dbReference type="NCBI Taxonomy" id="401470"/>
    <lineage>
        <taxon>Bacteria</taxon>
        <taxon>Pseudomonadati</taxon>
        <taxon>Pseudomonadota</taxon>
        <taxon>Betaproteobacteria</taxon>
        <taxon>Burkholderiales</taxon>
        <taxon>Oxalobacteraceae</taxon>
        <taxon>Undibacterium</taxon>
    </lineage>
</organism>
<protein>
    <submittedName>
        <fullName evidence="2">Uncharacterized protein DUF4214</fullName>
    </submittedName>
</protein>
<dbReference type="EMBL" id="QJKB01000007">
    <property type="protein sequence ID" value="PXX41478.1"/>
    <property type="molecule type" value="Genomic_DNA"/>
</dbReference>
<dbReference type="InterPro" id="IPR001343">
    <property type="entry name" value="Hemolysn_Ca-bd"/>
</dbReference>
<proteinExistence type="predicted"/>
<accession>A0A318JCC9</accession>
<dbReference type="Proteomes" id="UP000247792">
    <property type="component" value="Unassembled WGS sequence"/>
</dbReference>
<evidence type="ECO:0000313" key="2">
    <source>
        <dbReference type="EMBL" id="PXX41478.1"/>
    </source>
</evidence>
<dbReference type="GO" id="GO:0005509">
    <property type="term" value="F:calcium ion binding"/>
    <property type="evidence" value="ECO:0007669"/>
    <property type="project" value="InterPro"/>
</dbReference>
<dbReference type="RefSeq" id="WP_110256709.1">
    <property type="nucleotide sequence ID" value="NZ_QJKB01000007.1"/>
</dbReference>
<dbReference type="OrthoDB" id="480426at2"/>
<dbReference type="Pfam" id="PF13946">
    <property type="entry name" value="DUF4214"/>
    <property type="match status" value="1"/>
</dbReference>
<evidence type="ECO:0000259" key="1">
    <source>
        <dbReference type="Pfam" id="PF13946"/>
    </source>
</evidence>
<reference evidence="2 3" key="1">
    <citation type="submission" date="2018-05" db="EMBL/GenBank/DDBJ databases">
        <title>Genomic Encyclopedia of Type Strains, Phase IV (KMG-IV): sequencing the most valuable type-strain genomes for metagenomic binning, comparative biology and taxonomic classification.</title>
        <authorList>
            <person name="Goeker M."/>
        </authorList>
    </citation>
    <scope>NUCLEOTIDE SEQUENCE [LARGE SCALE GENOMIC DNA]</scope>
    <source>
        <strain evidence="2 3">DSM 19792</strain>
    </source>
</reference>
<sequence length="373" mass="40079">MAYVYGDATVFDERTKGYDSNSRSSNFQVSQGMVSFGKMSSSDLTDWYQLNLDGPGNYTLVVSTDPVNNYSPTNEWRETFSGIKVEITDINGNPLSGVDISYANTSTDGSISFAYAGGYTHGDFFVKVSNLAYANTDYILGLNINSVAGKNIYGTSGNDHLVGTTGDDNIVAGAGHDLIDNGKGNDIINGGTGTDFLVMSGRLGEYSITGTTGNFVIKDVVGTDGTDTVTQVERLLFTDAALAFDLDGAAGQAYRLYQAAFGRKPDLAGLGYWIDRMDHGVSLTQVAAGFFQSAEFQKLYGSFPSTATLITNFYQNVLHRAPDQAGFDYWSNQINRGQITPAGALASFCESTENQAQVIGQIQNGIVYTEWLG</sequence>
<dbReference type="InterPro" id="IPR038255">
    <property type="entry name" value="PBS_linker_sf"/>
</dbReference>
<dbReference type="PRINTS" id="PR00313">
    <property type="entry name" value="CABNDNGRPT"/>
</dbReference>
<feature type="domain" description="DUF4214" evidence="1">
    <location>
        <begin position="287"/>
        <end position="357"/>
    </location>
</feature>
<dbReference type="PROSITE" id="PS00330">
    <property type="entry name" value="HEMOLYSIN_CALCIUM"/>
    <property type="match status" value="1"/>
</dbReference>
<gene>
    <name evidence="2" type="ORF">DFR42_107129</name>
</gene>
<dbReference type="SUPFAM" id="SSF51120">
    <property type="entry name" value="beta-Roll"/>
    <property type="match status" value="1"/>
</dbReference>
<dbReference type="Gene3D" id="1.10.3130.20">
    <property type="entry name" value="Phycobilisome linker domain"/>
    <property type="match status" value="1"/>
</dbReference>
<comment type="caution">
    <text evidence="2">The sequence shown here is derived from an EMBL/GenBank/DDBJ whole genome shotgun (WGS) entry which is preliminary data.</text>
</comment>
<dbReference type="Gene3D" id="2.150.10.10">
    <property type="entry name" value="Serralysin-like metalloprotease, C-terminal"/>
    <property type="match status" value="1"/>
</dbReference>
<keyword evidence="3" id="KW-1185">Reference proteome</keyword>
<dbReference type="InterPro" id="IPR011049">
    <property type="entry name" value="Serralysin-like_metalloprot_C"/>
</dbReference>
<dbReference type="Gene3D" id="2.60.120.380">
    <property type="match status" value="1"/>
</dbReference>
<dbReference type="InterPro" id="IPR025282">
    <property type="entry name" value="DUF4214"/>
</dbReference>
<dbReference type="Pfam" id="PF00353">
    <property type="entry name" value="HemolysinCabind"/>
    <property type="match status" value="1"/>
</dbReference>